<dbReference type="GO" id="GO:0050660">
    <property type="term" value="F:flavin adenine dinucleotide binding"/>
    <property type="evidence" value="ECO:0007669"/>
    <property type="project" value="TreeGrafter"/>
</dbReference>
<comment type="cofactor">
    <cofactor evidence="1">
        <name>FMN</name>
        <dbReference type="ChEBI" id="CHEBI:58210"/>
    </cofactor>
</comment>
<evidence type="ECO:0000256" key="3">
    <source>
        <dbReference type="ARBA" id="ARBA00022643"/>
    </source>
</evidence>
<dbReference type="Pfam" id="PF00258">
    <property type="entry name" value="Flavodoxin_1"/>
    <property type="match status" value="1"/>
</dbReference>
<dbReference type="GO" id="GO:0005829">
    <property type="term" value="C:cytosol"/>
    <property type="evidence" value="ECO:0007669"/>
    <property type="project" value="TreeGrafter"/>
</dbReference>
<evidence type="ECO:0000313" key="5">
    <source>
        <dbReference type="EMBL" id="QSX31985.1"/>
    </source>
</evidence>
<dbReference type="EMBL" id="CP071504">
    <property type="protein sequence ID" value="QSX31985.1"/>
    <property type="molecule type" value="Genomic_DNA"/>
</dbReference>
<evidence type="ECO:0000259" key="4">
    <source>
        <dbReference type="PROSITE" id="PS50902"/>
    </source>
</evidence>
<evidence type="ECO:0000313" key="6">
    <source>
        <dbReference type="Proteomes" id="UP000663281"/>
    </source>
</evidence>
<evidence type="ECO:0000256" key="1">
    <source>
        <dbReference type="ARBA" id="ARBA00001917"/>
    </source>
</evidence>
<dbReference type="InterPro" id="IPR008254">
    <property type="entry name" value="Flavodoxin/NO_synth"/>
</dbReference>
<dbReference type="NCBIfam" id="NF006531">
    <property type="entry name" value="PRK09004.1"/>
    <property type="match status" value="1"/>
</dbReference>
<keyword evidence="2" id="KW-0285">Flavoprotein</keyword>
<dbReference type="PANTHER" id="PTHR19384">
    <property type="entry name" value="NITRIC OXIDE SYNTHASE-RELATED"/>
    <property type="match status" value="1"/>
</dbReference>
<dbReference type="AlphaFoldDB" id="A0A974XP30"/>
<protein>
    <submittedName>
        <fullName evidence="5">FMN-binding protein MioC</fullName>
    </submittedName>
</protein>
<organism evidence="5 6">
    <name type="scientific">Shewanella cyperi</name>
    <dbReference type="NCBI Taxonomy" id="2814292"/>
    <lineage>
        <taxon>Bacteria</taxon>
        <taxon>Pseudomonadati</taxon>
        <taxon>Pseudomonadota</taxon>
        <taxon>Gammaproteobacteria</taxon>
        <taxon>Alteromonadales</taxon>
        <taxon>Shewanellaceae</taxon>
        <taxon>Shewanella</taxon>
    </lineage>
</organism>
<accession>A0A974XP30</accession>
<sequence length="146" mass="15730">MAKIEVLVGTTLGGSEYVADELMAKLTEAGHQCQTYLDPDLASLDEQALWLIVSSTHGAGDLPDNLQPFAKQLLLAMPDLGKVRFALCAIGDSSYDTFCQGPEQLIDLLTDAGASPFVDKIRIDVQSDPVPEEPALAWLDGWLAKL</sequence>
<dbReference type="Proteomes" id="UP000663281">
    <property type="component" value="Chromosome"/>
</dbReference>
<dbReference type="KEGG" id="scyp:JYB88_18280"/>
<keyword evidence="6" id="KW-1185">Reference proteome</keyword>
<dbReference type="SUPFAM" id="SSF52218">
    <property type="entry name" value="Flavoproteins"/>
    <property type="match status" value="1"/>
</dbReference>
<keyword evidence="3" id="KW-0288">FMN</keyword>
<gene>
    <name evidence="5" type="primary">mioC</name>
    <name evidence="5" type="ORF">JYB88_18280</name>
</gene>
<dbReference type="RefSeq" id="WP_207323298.1">
    <property type="nucleotide sequence ID" value="NZ_CP071501.1"/>
</dbReference>
<dbReference type="PANTHER" id="PTHR19384:SF128">
    <property type="entry name" value="NADPH OXIDOREDUCTASE A"/>
    <property type="match status" value="1"/>
</dbReference>
<feature type="domain" description="Flavodoxin-like" evidence="4">
    <location>
        <begin position="4"/>
        <end position="143"/>
    </location>
</feature>
<evidence type="ECO:0000256" key="2">
    <source>
        <dbReference type="ARBA" id="ARBA00022630"/>
    </source>
</evidence>
<dbReference type="GO" id="GO:0016491">
    <property type="term" value="F:oxidoreductase activity"/>
    <property type="evidence" value="ECO:0007669"/>
    <property type="project" value="TreeGrafter"/>
</dbReference>
<name>A0A974XP30_9GAMM</name>
<dbReference type="InterPro" id="IPR029039">
    <property type="entry name" value="Flavoprotein-like_sf"/>
</dbReference>
<dbReference type="GO" id="GO:0010181">
    <property type="term" value="F:FMN binding"/>
    <property type="evidence" value="ECO:0007669"/>
    <property type="project" value="InterPro"/>
</dbReference>
<proteinExistence type="predicted"/>
<dbReference type="Gene3D" id="3.40.50.360">
    <property type="match status" value="1"/>
</dbReference>
<dbReference type="PROSITE" id="PS50902">
    <property type="entry name" value="FLAVODOXIN_LIKE"/>
    <property type="match status" value="1"/>
</dbReference>
<reference evidence="5 6" key="1">
    <citation type="submission" date="2021-03" db="EMBL/GenBank/DDBJ databases">
        <title>Novel species identification of genus Shewanella.</title>
        <authorList>
            <person name="Liu G."/>
            <person name="Zhang Q."/>
        </authorList>
    </citation>
    <scope>NUCLEOTIDE SEQUENCE [LARGE SCALE GENOMIC DNA]</scope>
    <source>
        <strain evidence="5 6">FJAT-53726</strain>
    </source>
</reference>